<dbReference type="AlphaFoldDB" id="A0A834GT23"/>
<dbReference type="Pfam" id="PF04000">
    <property type="entry name" value="Sas10_Utp3"/>
    <property type="match status" value="1"/>
</dbReference>
<accession>A0A834GT23</accession>
<reference evidence="2" key="1">
    <citation type="submission" date="2019-11" db="EMBL/GenBank/DDBJ databases">
        <authorList>
            <person name="Liu Y."/>
            <person name="Hou J."/>
            <person name="Li T.-Q."/>
            <person name="Guan C.-H."/>
            <person name="Wu X."/>
            <person name="Wu H.-Z."/>
            <person name="Ling F."/>
            <person name="Zhang R."/>
            <person name="Shi X.-G."/>
            <person name="Ren J.-P."/>
            <person name="Chen E.-F."/>
            <person name="Sun J.-M."/>
        </authorList>
    </citation>
    <scope>NUCLEOTIDE SEQUENCE</scope>
    <source>
        <strain evidence="2">Adult_tree_wgs_1</strain>
        <tissue evidence="2">Leaves</tissue>
    </source>
</reference>
<dbReference type="EMBL" id="WJXA01000006">
    <property type="protein sequence ID" value="KAF7141363.1"/>
    <property type="molecule type" value="Genomic_DNA"/>
</dbReference>
<protein>
    <recommendedName>
        <fullName evidence="4">Neuroguidin</fullName>
    </recommendedName>
</protein>
<dbReference type="Proteomes" id="UP000626092">
    <property type="component" value="Unassembled WGS sequence"/>
</dbReference>
<feature type="compositionally biased region" description="Basic and acidic residues" evidence="1">
    <location>
        <begin position="212"/>
        <end position="228"/>
    </location>
</feature>
<dbReference type="PANTHER" id="PTHR13237">
    <property type="entry name" value="SOMETHING ABOUT SILENCING PROTEIN 10-RELATED"/>
    <property type="match status" value="1"/>
</dbReference>
<name>A0A834GT23_RHOSS</name>
<keyword evidence="3" id="KW-1185">Reference proteome</keyword>
<feature type="compositionally biased region" description="Basic and acidic residues" evidence="1">
    <location>
        <begin position="182"/>
        <end position="202"/>
    </location>
</feature>
<evidence type="ECO:0000313" key="3">
    <source>
        <dbReference type="Proteomes" id="UP000626092"/>
    </source>
</evidence>
<dbReference type="OrthoDB" id="203440at2759"/>
<evidence type="ECO:0008006" key="4">
    <source>
        <dbReference type="Google" id="ProtNLM"/>
    </source>
</evidence>
<feature type="region of interest" description="Disordered" evidence="1">
    <location>
        <begin position="179"/>
        <end position="228"/>
    </location>
</feature>
<dbReference type="InterPro" id="IPR007146">
    <property type="entry name" value="Sas10/Utp3/C1D"/>
</dbReference>
<dbReference type="GO" id="GO:0000462">
    <property type="term" value="P:maturation of SSU-rRNA from tricistronic rRNA transcript (SSU-rRNA, 5.8S rRNA, LSU-rRNA)"/>
    <property type="evidence" value="ECO:0007669"/>
    <property type="project" value="TreeGrafter"/>
</dbReference>
<proteinExistence type="predicted"/>
<sequence>MDETDNSAGFNQRLIQEAPQLGALLKEMKDGLDVVRSKVQAITAKVKANHYPTADGISYLEAKDLLLLNYCQSLVYYLLRKAKGLSIEGHPVVQSLVEIRLFLEKVRPIDKKLQYQIQKLTRVSSSAVDKGGLSEKDEDATATQKEEDLLKYCPNPDMLVNIAPEDGVHLYRPPKFAPTSMEEEKISKQERNALRKERRDARQASQSGYVKELMDDLEGRPEEVREVVGNESREVTRYMAKMDERARQEEELFTRATLTKVEKLKMKRVKKSGNGLDGLTDSFYDEIKSLPLEDNASEQMTSFGNHSGGERRQRKWKMSNEVTSRSLVLYYLKLSDKLVFKDMGCCQIWDWVGFETACVVVWKISIYPLQIHFENLSLDLSTILLISEEALRTKSSDSAFIAVGKYAILPFELFARGTGSLYRCMKYRGLVGDYEEIMKKFSSGSKKETDLKSVLESAVTPQLLDDVLKLFFLETSSFFDPLIEHRND</sequence>
<evidence type="ECO:0000256" key="1">
    <source>
        <dbReference type="SAM" id="MobiDB-lite"/>
    </source>
</evidence>
<evidence type="ECO:0000313" key="2">
    <source>
        <dbReference type="EMBL" id="KAF7141363.1"/>
    </source>
</evidence>
<organism evidence="2 3">
    <name type="scientific">Rhododendron simsii</name>
    <name type="common">Sims's rhododendron</name>
    <dbReference type="NCBI Taxonomy" id="118357"/>
    <lineage>
        <taxon>Eukaryota</taxon>
        <taxon>Viridiplantae</taxon>
        <taxon>Streptophyta</taxon>
        <taxon>Embryophyta</taxon>
        <taxon>Tracheophyta</taxon>
        <taxon>Spermatophyta</taxon>
        <taxon>Magnoliopsida</taxon>
        <taxon>eudicotyledons</taxon>
        <taxon>Gunneridae</taxon>
        <taxon>Pentapetalae</taxon>
        <taxon>asterids</taxon>
        <taxon>Ericales</taxon>
        <taxon>Ericaceae</taxon>
        <taxon>Ericoideae</taxon>
        <taxon>Rhodoreae</taxon>
        <taxon>Rhododendron</taxon>
    </lineage>
</organism>
<dbReference type="PANTHER" id="PTHR13237:SF9">
    <property type="entry name" value="NEUROGUIDIN"/>
    <property type="match status" value="1"/>
</dbReference>
<dbReference type="GO" id="GO:0032040">
    <property type="term" value="C:small-subunit processome"/>
    <property type="evidence" value="ECO:0007669"/>
    <property type="project" value="TreeGrafter"/>
</dbReference>
<gene>
    <name evidence="2" type="ORF">RHSIM_Rhsim06G0070100</name>
</gene>
<comment type="caution">
    <text evidence="2">The sequence shown here is derived from an EMBL/GenBank/DDBJ whole genome shotgun (WGS) entry which is preliminary data.</text>
</comment>